<feature type="transmembrane region" description="Helical" evidence="1">
    <location>
        <begin position="164"/>
        <end position="183"/>
    </location>
</feature>
<feature type="transmembrane region" description="Helical" evidence="1">
    <location>
        <begin position="195"/>
        <end position="215"/>
    </location>
</feature>
<feature type="transmembrane region" description="Helical" evidence="1">
    <location>
        <begin position="74"/>
        <end position="97"/>
    </location>
</feature>
<organism evidence="2 3">
    <name type="scientific">Nocardioides dubius</name>
    <dbReference type="NCBI Taxonomy" id="317019"/>
    <lineage>
        <taxon>Bacteria</taxon>
        <taxon>Bacillati</taxon>
        <taxon>Actinomycetota</taxon>
        <taxon>Actinomycetes</taxon>
        <taxon>Propionibacteriales</taxon>
        <taxon>Nocardioidaceae</taxon>
        <taxon>Nocardioides</taxon>
    </lineage>
</organism>
<comment type="caution">
    <text evidence="2">The sequence shown here is derived from an EMBL/GenBank/DDBJ whole genome shotgun (WGS) entry which is preliminary data.</text>
</comment>
<gene>
    <name evidence="2" type="ORF">GCM10009668_10930</name>
</gene>
<sequence>MQRRRLAVLGAATVLVVAGHSYLVAPFFDFSRLGWAELLVRGGSIGVVAILAALGSATVAALHRTRRAQLRRLAALAVGLWVASAAAVAVVAASRALDPTDERAPLSGESLVRIATFSWNSYVANNPLAVAPELSGLWVLSVAMQLVGLVTLLTVVLAGRPWEIGALLAAGAVASTGWAWHLGESEGGFVTTLDTVAAGSAVLWGGCGTLLAGGLRAPRPRASLAVTGALGLLVCVVVVGELPVAAAWSGLNAVAALCVGLTVGAARPLGNGVARAAETSLGVIGRRWHLVVALSAPVLSLAGRHLPTADPATFALAWIALAAVAIGVPDVLGPITADAVDARRARRRRAAASAAGHHDELIQAGERTP</sequence>
<name>A0ABP4EAF7_9ACTN</name>
<dbReference type="RefSeq" id="WP_343992140.1">
    <property type="nucleotide sequence ID" value="NZ_BAAALG010000003.1"/>
</dbReference>
<feature type="transmembrane region" description="Helical" evidence="1">
    <location>
        <begin position="287"/>
        <end position="303"/>
    </location>
</feature>
<accession>A0ABP4EAF7</accession>
<proteinExistence type="predicted"/>
<feature type="transmembrane region" description="Helical" evidence="1">
    <location>
        <begin position="45"/>
        <end position="62"/>
    </location>
</feature>
<keyword evidence="3" id="KW-1185">Reference proteome</keyword>
<feature type="transmembrane region" description="Helical" evidence="1">
    <location>
        <begin position="315"/>
        <end position="340"/>
    </location>
</feature>
<dbReference type="Proteomes" id="UP001501581">
    <property type="component" value="Unassembled WGS sequence"/>
</dbReference>
<dbReference type="EMBL" id="BAAALG010000003">
    <property type="protein sequence ID" value="GAA1096246.1"/>
    <property type="molecule type" value="Genomic_DNA"/>
</dbReference>
<reference evidence="3" key="1">
    <citation type="journal article" date="2019" name="Int. J. Syst. Evol. Microbiol.">
        <title>The Global Catalogue of Microorganisms (GCM) 10K type strain sequencing project: providing services to taxonomists for standard genome sequencing and annotation.</title>
        <authorList>
            <consortium name="The Broad Institute Genomics Platform"/>
            <consortium name="The Broad Institute Genome Sequencing Center for Infectious Disease"/>
            <person name="Wu L."/>
            <person name="Ma J."/>
        </authorList>
    </citation>
    <scope>NUCLEOTIDE SEQUENCE [LARGE SCALE GENOMIC DNA]</scope>
    <source>
        <strain evidence="3">JCM 13008</strain>
    </source>
</reference>
<protein>
    <recommendedName>
        <fullName evidence="4">Acyltransferase</fullName>
    </recommendedName>
</protein>
<evidence type="ECO:0000256" key="1">
    <source>
        <dbReference type="SAM" id="Phobius"/>
    </source>
</evidence>
<feature type="transmembrane region" description="Helical" evidence="1">
    <location>
        <begin position="137"/>
        <end position="157"/>
    </location>
</feature>
<keyword evidence="1" id="KW-0812">Transmembrane</keyword>
<evidence type="ECO:0000313" key="2">
    <source>
        <dbReference type="EMBL" id="GAA1096246.1"/>
    </source>
</evidence>
<evidence type="ECO:0000313" key="3">
    <source>
        <dbReference type="Proteomes" id="UP001501581"/>
    </source>
</evidence>
<evidence type="ECO:0008006" key="4">
    <source>
        <dbReference type="Google" id="ProtNLM"/>
    </source>
</evidence>
<feature type="transmembrane region" description="Helical" evidence="1">
    <location>
        <begin position="246"/>
        <end position="266"/>
    </location>
</feature>
<keyword evidence="1" id="KW-1133">Transmembrane helix</keyword>
<feature type="transmembrane region" description="Helical" evidence="1">
    <location>
        <begin position="222"/>
        <end position="240"/>
    </location>
</feature>
<keyword evidence="1" id="KW-0472">Membrane</keyword>